<sequence length="170" mass="19211">MFPTVTQHLQSLRVRLNETIVPELPADARFAREQALLISATLDFLIDNHEHEYRYQVIENLEYRQLLSLLSSEDVEGITDARALLDEPGPDPQDAQLHLSELAEQNRRLKEATQAVYAAVTADPTSDRAARARQLLGDIGQRQVKRELAWYRLTGFPQEPGHISEALTVG</sequence>
<evidence type="ECO:0000313" key="1">
    <source>
        <dbReference type="EMBL" id="GGG60588.1"/>
    </source>
</evidence>
<reference evidence="1" key="1">
    <citation type="journal article" date="2014" name="Int. J. Syst. Evol. Microbiol.">
        <title>Complete genome sequence of Corynebacterium casei LMG S-19264T (=DSM 44701T), isolated from a smear-ripened cheese.</title>
        <authorList>
            <consortium name="US DOE Joint Genome Institute (JGI-PGF)"/>
            <person name="Walter F."/>
            <person name="Albersmeier A."/>
            <person name="Kalinowski J."/>
            <person name="Ruckert C."/>
        </authorList>
    </citation>
    <scope>NUCLEOTIDE SEQUENCE</scope>
    <source>
        <strain evidence="1">CGMCC 1.12187</strain>
    </source>
</reference>
<accession>A0A917GXH2</accession>
<name>A0A917GXH2_9MICC</name>
<keyword evidence="2" id="KW-1185">Reference proteome</keyword>
<dbReference type="AlphaFoldDB" id="A0A917GXH2"/>
<evidence type="ECO:0000313" key="2">
    <source>
        <dbReference type="Proteomes" id="UP000638848"/>
    </source>
</evidence>
<dbReference type="EMBL" id="BMEQ01000012">
    <property type="protein sequence ID" value="GGG60588.1"/>
    <property type="molecule type" value="Genomic_DNA"/>
</dbReference>
<reference evidence="1" key="2">
    <citation type="submission" date="2020-09" db="EMBL/GenBank/DDBJ databases">
        <authorList>
            <person name="Sun Q."/>
            <person name="Zhou Y."/>
        </authorList>
    </citation>
    <scope>NUCLEOTIDE SEQUENCE</scope>
    <source>
        <strain evidence="1">CGMCC 1.12187</strain>
    </source>
</reference>
<comment type="caution">
    <text evidence="1">The sequence shown here is derived from an EMBL/GenBank/DDBJ whole genome shotgun (WGS) entry which is preliminary data.</text>
</comment>
<gene>
    <name evidence="1" type="ORF">GCM10011374_24310</name>
</gene>
<proteinExistence type="predicted"/>
<dbReference type="RefSeq" id="WP_188537579.1">
    <property type="nucleotide sequence ID" value="NZ_BMEQ01000012.1"/>
</dbReference>
<organism evidence="1 2">
    <name type="scientific">Kocuria dechangensis</name>
    <dbReference type="NCBI Taxonomy" id="1176249"/>
    <lineage>
        <taxon>Bacteria</taxon>
        <taxon>Bacillati</taxon>
        <taxon>Actinomycetota</taxon>
        <taxon>Actinomycetes</taxon>
        <taxon>Micrococcales</taxon>
        <taxon>Micrococcaceae</taxon>
        <taxon>Kocuria</taxon>
    </lineage>
</organism>
<dbReference type="Proteomes" id="UP000638848">
    <property type="component" value="Unassembled WGS sequence"/>
</dbReference>
<protein>
    <submittedName>
        <fullName evidence="1">Uncharacterized protein</fullName>
    </submittedName>
</protein>